<evidence type="ECO:0000313" key="1">
    <source>
        <dbReference type="EMBL" id="KRT81022.1"/>
    </source>
</evidence>
<dbReference type="Proteomes" id="UP000051574">
    <property type="component" value="Unassembled WGS sequence"/>
</dbReference>
<name>A0A0T6B1T7_9SCAR</name>
<protein>
    <submittedName>
        <fullName evidence="1">Uncharacterized protein</fullName>
    </submittedName>
</protein>
<dbReference type="OrthoDB" id="10486077at2759"/>
<accession>A0A0T6B1T7</accession>
<gene>
    <name evidence="1" type="ORF">AMK59_6241</name>
</gene>
<dbReference type="EMBL" id="LJIG01016298">
    <property type="protein sequence ID" value="KRT81022.1"/>
    <property type="molecule type" value="Genomic_DNA"/>
</dbReference>
<keyword evidence="2" id="KW-1185">Reference proteome</keyword>
<proteinExistence type="predicted"/>
<comment type="caution">
    <text evidence="1">The sequence shown here is derived from an EMBL/GenBank/DDBJ whole genome shotgun (WGS) entry which is preliminary data.</text>
</comment>
<sequence>KNDPKNTIVLSPESSITDSAIDINRSTLSFLSINQNVATSFKTEFNWSRIQSIYLGCNSSLDDDINLSLPMVKTVEKVFDVLEENFIATCKQIYCSVTFLGKKFMRKFDECCALSENEIKINTRSGRMLAHVVSYLKLHRLLLFAFESNVNEAREILNLIALSHLVMNVSPSEFRLLDIALEKYLLKFKVVDDNTLKVAVSYFNLITNYICNYIEQNKDHYLVNQMISTETEEINKRRENLRQLRKWKKLVMKLRHETCIYIEEILGMNDLTKDDSEEESKVFKFNTQCPLATSRSIYNINFNNM</sequence>
<evidence type="ECO:0000313" key="2">
    <source>
        <dbReference type="Proteomes" id="UP000051574"/>
    </source>
</evidence>
<organism evidence="1 2">
    <name type="scientific">Oryctes borbonicus</name>
    <dbReference type="NCBI Taxonomy" id="1629725"/>
    <lineage>
        <taxon>Eukaryota</taxon>
        <taxon>Metazoa</taxon>
        <taxon>Ecdysozoa</taxon>
        <taxon>Arthropoda</taxon>
        <taxon>Hexapoda</taxon>
        <taxon>Insecta</taxon>
        <taxon>Pterygota</taxon>
        <taxon>Neoptera</taxon>
        <taxon>Endopterygota</taxon>
        <taxon>Coleoptera</taxon>
        <taxon>Polyphaga</taxon>
        <taxon>Scarabaeiformia</taxon>
        <taxon>Scarabaeidae</taxon>
        <taxon>Dynastinae</taxon>
        <taxon>Oryctes</taxon>
    </lineage>
</organism>
<reference evidence="1 2" key="1">
    <citation type="submission" date="2015-09" db="EMBL/GenBank/DDBJ databases">
        <title>Draft genome of the scarab beetle Oryctes borbonicus.</title>
        <authorList>
            <person name="Meyer J.M."/>
            <person name="Markov G.V."/>
            <person name="Baskaran P."/>
            <person name="Herrmann M."/>
            <person name="Sommer R.J."/>
            <person name="Roedelsperger C."/>
        </authorList>
    </citation>
    <scope>NUCLEOTIDE SEQUENCE [LARGE SCALE GENOMIC DNA]</scope>
    <source>
        <strain evidence="1">OB123</strain>
        <tissue evidence="1">Whole animal</tissue>
    </source>
</reference>
<feature type="non-terminal residue" evidence="1">
    <location>
        <position position="1"/>
    </location>
</feature>
<dbReference type="AlphaFoldDB" id="A0A0T6B1T7"/>